<dbReference type="AlphaFoldDB" id="A0A2H1A276"/>
<evidence type="ECO:0000259" key="1">
    <source>
        <dbReference type="PROSITE" id="PS50191"/>
    </source>
</evidence>
<dbReference type="Proteomes" id="UP000230249">
    <property type="component" value="Unassembled WGS sequence"/>
</dbReference>
<dbReference type="VEuPathDB" id="FungiDB:CJJ09_001968"/>
<dbReference type="VEuPathDB" id="FungiDB:QG37_05703"/>
<comment type="caution">
    <text evidence="3">The sequence shown here is derived from an EMBL/GenBank/DDBJ whole genome shotgun (WGS) entry which is preliminary data.</text>
</comment>
<dbReference type="OrthoDB" id="43460at2759"/>
<accession>A0A510P0A5</accession>
<keyword evidence="4" id="KW-1185">Reference proteome</keyword>
<dbReference type="CDD" id="cd00170">
    <property type="entry name" value="SEC14"/>
    <property type="match status" value="1"/>
</dbReference>
<dbReference type="VEuPathDB" id="FungiDB:QG37_03691"/>
<gene>
    <name evidence="3" type="ORF">B9J08_000007</name>
    <name evidence="2" type="ORF">B9J08_01966</name>
</gene>
<dbReference type="InterPro" id="IPR001251">
    <property type="entry name" value="CRAL-TRIO_dom"/>
</dbReference>
<dbReference type="InterPro" id="IPR052432">
    <property type="entry name" value="PITP/CRAL-TRIO"/>
</dbReference>
<evidence type="ECO:0000313" key="3">
    <source>
        <dbReference type="EMBL" id="PIS58561.1"/>
    </source>
</evidence>
<reference evidence="2" key="4">
    <citation type="submission" date="2024-03" db="EMBL/GenBank/DDBJ databases">
        <title>Improved genome assembly of Candida auris strain B8441 and annotation of B11205.</title>
        <authorList>
            <person name="Cauldron N.C."/>
            <person name="Shea T."/>
            <person name="Cuomo C.A."/>
        </authorList>
    </citation>
    <scope>NUCLEOTIDE SEQUENCE</scope>
    <source>
        <strain evidence="2">B8441</strain>
    </source>
</reference>
<dbReference type="EMBL" id="PEKT02000001">
    <property type="protein sequence ID" value="PIS58561.1"/>
    <property type="molecule type" value="Genomic_DNA"/>
</dbReference>
<sequence length="448" mass="51676">MTVRIQQGRVWSMDPQQEIVLKQTWGILLKFFGYELSLKLDDLESGKSLVNSAPGIPGGRRAESVSSISKDSLSLSSGGSSFAFQSSNTNIKSVYYSLETGSMDDASSGAFSLYHQEEHPALSRYIPEDLHRSLWSALKNCSPDNFLLRIIRLANNDRKVTLKWVAEVLDFRINKYPVTDIVFEGDAGPYFEGKSPKLIEAFRRNEVYVRGNSRSGCPLIVVRAKEHFRSNCPDADYEKLIIMHFEWSFLAMQEFKRGVDQAHVLFDLTGFTLKNADFHAVKMVVKLFQRIYPDCVEKVYIHKAPKIFSVMWNIIVKWMAPHLREKLIFTHTYEELRKYIESKYIPKSLGGKDKHIPTYIEPTEFNCKKKEPDALLGNLLRQRDDLTIKYIENTIKWIEATTPEESKAYLDEKVRLSKARAQNYVFLDPYLRMRGPHDRNGEILSISY</sequence>
<dbReference type="SMART" id="SM00516">
    <property type="entry name" value="SEC14"/>
    <property type="match status" value="1"/>
</dbReference>
<reference evidence="2 4" key="3">
    <citation type="journal article" date="2018" name="Nat. Commun.">
        <title>Genomic insights into multidrug-resistance, mating and virulence in Candida auris and related emerging species.</title>
        <authorList>
            <person name="Munoz J.F."/>
            <person name="Gade L."/>
            <person name="Chow N.A."/>
            <person name="Loparev V.N."/>
            <person name="Juieng P."/>
            <person name="Berkow E.L."/>
            <person name="Farrer R.A."/>
            <person name="Litvintseva A.P."/>
            <person name="Cuomo C.A."/>
        </authorList>
    </citation>
    <scope>GENOME REANNOTATION</scope>
    <source>
        <strain evidence="2 4">B8441</strain>
    </source>
</reference>
<proteinExistence type="predicted"/>
<dbReference type="PROSITE" id="PS50191">
    <property type="entry name" value="CRAL_TRIO"/>
    <property type="match status" value="1"/>
</dbReference>
<dbReference type="Gene3D" id="3.40.525.10">
    <property type="entry name" value="CRAL-TRIO lipid binding domain"/>
    <property type="match status" value="1"/>
</dbReference>
<dbReference type="InterPro" id="IPR036865">
    <property type="entry name" value="CRAL-TRIO_dom_sf"/>
</dbReference>
<organism evidence="3">
    <name type="scientific">Candidozyma auris</name>
    <name type="common">Yeast</name>
    <name type="synonym">Candida auris</name>
    <dbReference type="NCBI Taxonomy" id="498019"/>
    <lineage>
        <taxon>Eukaryota</taxon>
        <taxon>Fungi</taxon>
        <taxon>Dikarya</taxon>
        <taxon>Ascomycota</taxon>
        <taxon>Saccharomycotina</taxon>
        <taxon>Pichiomycetes</taxon>
        <taxon>Metschnikowiaceae</taxon>
        <taxon>Candidozyma</taxon>
    </lineage>
</organism>
<dbReference type="VEuPathDB" id="FungiDB:CJI96_0001444"/>
<reference evidence="3 4" key="1">
    <citation type="journal article" date="2017" name="Clin. Infect. Dis.">
        <title>Simultaneous emergence of multidrug-resistant Candida auris on 3 continents confirmed by whole-genome sequencing and epidemiological analyses.</title>
        <authorList>
            <person name="Lockhart S.R."/>
            <person name="Etienne K.A."/>
            <person name="Vallabhaneni S."/>
            <person name="Farooqi J."/>
            <person name="Chowdhary A."/>
            <person name="Govender N.P."/>
            <person name="Colombo A.L."/>
            <person name="Calvo B."/>
            <person name="Cuomo C.A."/>
            <person name="Desjardins C.A."/>
            <person name="Berkow E.L."/>
            <person name="Castanheira M."/>
            <person name="Magobo R.E."/>
            <person name="Jabeen K."/>
            <person name="Asghar R.J."/>
            <person name="Meis J.F."/>
            <person name="Jackson B."/>
            <person name="Chiller T."/>
            <person name="Litvintseva A.P."/>
        </authorList>
    </citation>
    <scope>NUCLEOTIDE SEQUENCE [LARGE SCALE GENOMIC DNA]</scope>
    <source>
        <strain evidence="3 4">B8441</strain>
    </source>
</reference>
<feature type="domain" description="CRAL-TRIO" evidence="1">
    <location>
        <begin position="195"/>
        <end position="357"/>
    </location>
</feature>
<evidence type="ECO:0000313" key="2">
    <source>
        <dbReference type="EMBL" id="KAK8440675.1"/>
    </source>
</evidence>
<dbReference type="VEuPathDB" id="FungiDB:CJJ07_003168"/>
<dbReference type="PANTHER" id="PTHR46590">
    <property type="entry name" value="PHOSPHATIDYLINOSITOL TRANSFER PROTEIN CSR1-RELATED"/>
    <property type="match status" value="1"/>
</dbReference>
<dbReference type="EMBL" id="PEKT03000002">
    <property type="protein sequence ID" value="KAK8440675.1"/>
    <property type="molecule type" value="Genomic_DNA"/>
</dbReference>
<dbReference type="PANTHER" id="PTHR46590:SF1">
    <property type="entry name" value="PHOSPHATIDYLINOSITOL TRANSFER PROTEIN CSR1"/>
    <property type="match status" value="1"/>
</dbReference>
<protein>
    <recommendedName>
        <fullName evidence="1">CRAL-TRIO domain-containing protein</fullName>
    </recommendedName>
</protein>
<dbReference type="VEuPathDB" id="FungiDB:B9J08_000007"/>
<dbReference type="OMA" id="QWIEATR"/>
<accession>A0A2H1A276</accession>
<reference evidence="3" key="2">
    <citation type="submission" date="2017-11" db="EMBL/GenBank/DDBJ databases">
        <title>Candida auris genome assembly and annotation.</title>
        <authorList>
            <person name="Munoz J.F."/>
            <person name="Gade L.G."/>
            <person name="Chow N.A."/>
            <person name="Litvintseva A.P."/>
            <person name="Loparev V.N."/>
            <person name="Cuomo C.A."/>
        </authorList>
    </citation>
    <scope>NUCLEOTIDE SEQUENCE</scope>
    <source>
        <strain evidence="3">B8441</strain>
    </source>
</reference>
<dbReference type="Pfam" id="PF00650">
    <property type="entry name" value="CRAL_TRIO"/>
    <property type="match status" value="1"/>
</dbReference>
<name>A0A2H1A276_CANAR</name>
<dbReference type="VEuPathDB" id="FungiDB:CJI97_000014"/>
<dbReference type="SUPFAM" id="SSF52087">
    <property type="entry name" value="CRAL/TRIO domain"/>
    <property type="match status" value="1"/>
</dbReference>
<evidence type="ECO:0000313" key="4">
    <source>
        <dbReference type="Proteomes" id="UP000230249"/>
    </source>
</evidence>